<dbReference type="Proteomes" id="UP001241537">
    <property type="component" value="Unassembled WGS sequence"/>
</dbReference>
<sequence>MDDMVNYRDQALQQSLAKMEFYPVLADEDMSVAQYTKIPLERLPALGTAFEPIATAVQGALGGTTTQLCKVTIPSGTHLAALKNGAGNIGTVLNNTTNQISGQAVLNPLVCNPTMIFMAAALANIDKKLDSIQELQQEMMDFLVQKEKSELRGNLNFLGDILNHYKYNWNNDMYKRSSHVKVLDIRQTAEQKILFYREQITGRVKKKALLHADKDVKKQMAQLLDLFKEYRLALYTNAFACFLEIMLLGNYDSEYLDSIAGKIREYAFQYKTLYTDVYDRMESYAGSSVQSTLLKGLKTVSKATGEAIAKTPVISKGKVDEALIDAGRRLGKIDTKRTFDSLKVLIDAKDDCVRPFVENIDSVNRLYNSPLEMLFDRENIYLGTA</sequence>
<feature type="coiled-coil region" evidence="1">
    <location>
        <begin position="118"/>
        <end position="152"/>
    </location>
</feature>
<keyword evidence="3" id="KW-1185">Reference proteome</keyword>
<reference evidence="2" key="1">
    <citation type="submission" date="2023-07" db="EMBL/GenBank/DDBJ databases">
        <title>Genomic Encyclopedia of Type Strains, Phase IV (KMG-IV): sequencing the most valuable type-strain genomes for metagenomic binning, comparative biology and taxonomic classification.</title>
        <authorList>
            <person name="Goeker M."/>
        </authorList>
    </citation>
    <scope>NUCLEOTIDE SEQUENCE</scope>
    <source>
        <strain evidence="2">DSM 19659</strain>
    </source>
</reference>
<evidence type="ECO:0000256" key="1">
    <source>
        <dbReference type="SAM" id="Coils"/>
    </source>
</evidence>
<dbReference type="RefSeq" id="WP_146137166.1">
    <property type="nucleotide sequence ID" value="NZ_JAUSTO010000020.1"/>
</dbReference>
<name>A0AAE3VBV8_9FIRM</name>
<organism evidence="2 3">
    <name type="scientific">Moryella indoligenes</name>
    <dbReference type="NCBI Taxonomy" id="371674"/>
    <lineage>
        <taxon>Bacteria</taxon>
        <taxon>Bacillati</taxon>
        <taxon>Bacillota</taxon>
        <taxon>Clostridia</taxon>
        <taxon>Lachnospirales</taxon>
        <taxon>Lachnospiraceae</taxon>
        <taxon>Moryella</taxon>
    </lineage>
</organism>
<proteinExistence type="predicted"/>
<comment type="caution">
    <text evidence="2">The sequence shown here is derived from an EMBL/GenBank/DDBJ whole genome shotgun (WGS) entry which is preliminary data.</text>
</comment>
<evidence type="ECO:0000313" key="2">
    <source>
        <dbReference type="EMBL" id="MDQ0153464.1"/>
    </source>
</evidence>
<evidence type="ECO:0000313" key="3">
    <source>
        <dbReference type="Proteomes" id="UP001241537"/>
    </source>
</evidence>
<dbReference type="EMBL" id="JAUSTO010000020">
    <property type="protein sequence ID" value="MDQ0153464.1"/>
    <property type="molecule type" value="Genomic_DNA"/>
</dbReference>
<protein>
    <submittedName>
        <fullName evidence="2">Uncharacterized protein</fullName>
    </submittedName>
</protein>
<dbReference type="AlphaFoldDB" id="A0AAE3VBV8"/>
<accession>A0AAE3VBV8</accession>
<keyword evidence="1" id="KW-0175">Coiled coil</keyword>
<gene>
    <name evidence="2" type="ORF">J2S20_002184</name>
</gene>